<dbReference type="GO" id="GO:0016787">
    <property type="term" value="F:hydrolase activity"/>
    <property type="evidence" value="ECO:0007669"/>
    <property type="project" value="UniProtKB-KW"/>
</dbReference>
<comment type="caution">
    <text evidence="1">The sequence shown here is derived from an EMBL/GenBank/DDBJ whole genome shotgun (WGS) entry which is preliminary data.</text>
</comment>
<dbReference type="EMBL" id="JBHULE010000002">
    <property type="protein sequence ID" value="MFD2561340.1"/>
    <property type="molecule type" value="Genomic_DNA"/>
</dbReference>
<proteinExistence type="predicted"/>
<accession>A0ABW5L9Y3</accession>
<gene>
    <name evidence="1" type="ORF">ACFSR1_01585</name>
</gene>
<protein>
    <submittedName>
        <fullName evidence="1">Alpha/beta hydrolase</fullName>
    </submittedName>
</protein>
<keyword evidence="2" id="KW-1185">Reference proteome</keyword>
<keyword evidence="1" id="KW-0378">Hydrolase</keyword>
<evidence type="ECO:0000313" key="1">
    <source>
        <dbReference type="EMBL" id="MFD2561340.1"/>
    </source>
</evidence>
<sequence>MKQVNHVYFVPGMAADVSIFEFINLPKDRFVKHTIPWKIPEKNESIADYAKRMCEEIEHKDCVLIGVSFGGIMVQEMSKYLNVSKLIIISSVKNRHELPRRIKLVRKTKAYKLMPTALVSKIDNWEKLAFGDFAKKRAALYQKYLSVNDKTYLDWAIEKIVCWNQEKTMEGIVHIHGNKDVVFPISHIKDCITIEKGTHVMIINRARWFNKHLPEIIEN</sequence>
<name>A0ABW5L9Y3_9FLAO</name>
<reference evidence="2" key="1">
    <citation type="journal article" date="2019" name="Int. J. Syst. Evol. Microbiol.">
        <title>The Global Catalogue of Microorganisms (GCM) 10K type strain sequencing project: providing services to taxonomists for standard genome sequencing and annotation.</title>
        <authorList>
            <consortium name="The Broad Institute Genomics Platform"/>
            <consortium name="The Broad Institute Genome Sequencing Center for Infectious Disease"/>
            <person name="Wu L."/>
            <person name="Ma J."/>
        </authorList>
    </citation>
    <scope>NUCLEOTIDE SEQUENCE [LARGE SCALE GENOMIC DNA]</scope>
    <source>
        <strain evidence="2">KCTC 52274</strain>
    </source>
</reference>
<dbReference type="Gene3D" id="3.40.50.1820">
    <property type="entry name" value="alpha/beta hydrolase"/>
    <property type="match status" value="1"/>
</dbReference>
<dbReference type="SUPFAM" id="SSF53474">
    <property type="entry name" value="alpha/beta-Hydrolases"/>
    <property type="match status" value="1"/>
</dbReference>
<evidence type="ECO:0000313" key="2">
    <source>
        <dbReference type="Proteomes" id="UP001597319"/>
    </source>
</evidence>
<dbReference type="RefSeq" id="WP_378288965.1">
    <property type="nucleotide sequence ID" value="NZ_JBHULE010000002.1"/>
</dbReference>
<dbReference type="InterPro" id="IPR029058">
    <property type="entry name" value="AB_hydrolase_fold"/>
</dbReference>
<dbReference type="Proteomes" id="UP001597319">
    <property type="component" value="Unassembled WGS sequence"/>
</dbReference>
<organism evidence="1 2">
    <name type="scientific">Aquimarina rubra</name>
    <dbReference type="NCBI Taxonomy" id="1920033"/>
    <lineage>
        <taxon>Bacteria</taxon>
        <taxon>Pseudomonadati</taxon>
        <taxon>Bacteroidota</taxon>
        <taxon>Flavobacteriia</taxon>
        <taxon>Flavobacteriales</taxon>
        <taxon>Flavobacteriaceae</taxon>
        <taxon>Aquimarina</taxon>
    </lineage>
</organism>